<reference evidence="2 3" key="1">
    <citation type="journal article" date="2009" name="Stand. Genomic Sci.">
        <title>Complete genome sequence of Dyadobacter fermentans type strain (NS114).</title>
        <authorList>
            <person name="Lang E."/>
            <person name="Lapidus A."/>
            <person name="Chertkov O."/>
            <person name="Brettin T."/>
            <person name="Detter J.C."/>
            <person name="Han C."/>
            <person name="Copeland A."/>
            <person name="Glavina Del Rio T."/>
            <person name="Nolan M."/>
            <person name="Chen F."/>
            <person name="Lucas S."/>
            <person name="Tice H."/>
            <person name="Cheng J.F."/>
            <person name="Land M."/>
            <person name="Hauser L."/>
            <person name="Chang Y.J."/>
            <person name="Jeffries C.D."/>
            <person name="Kopitz M."/>
            <person name="Bruce D."/>
            <person name="Goodwin L."/>
            <person name="Pitluck S."/>
            <person name="Ovchinnikova G."/>
            <person name="Pati A."/>
            <person name="Ivanova N."/>
            <person name="Mavrommatis K."/>
            <person name="Chen A."/>
            <person name="Palaniappan K."/>
            <person name="Chain P."/>
            <person name="Bristow J."/>
            <person name="Eisen J.A."/>
            <person name="Markowitz V."/>
            <person name="Hugenholtz P."/>
            <person name="Goker M."/>
            <person name="Rohde M."/>
            <person name="Kyrpides N.C."/>
            <person name="Klenk H.P."/>
        </authorList>
    </citation>
    <scope>NUCLEOTIDE SEQUENCE [LARGE SCALE GENOMIC DNA]</scope>
    <source>
        <strain evidence="3">ATCC 700827 / DSM 18053 / CIP 107007 / KCTC 52180 / NS114</strain>
    </source>
</reference>
<dbReference type="HOGENOM" id="CLU_076312_6_0_10"/>
<sequence length="193" mass="22469">MGCAKPIDRRMTVEEYFELDEKSDIRYEYYDGEVYAMSGTSFNHNDIVGNLGNVFRSIFRPRGCRAFAETVKLKVSDICYLYPDVVVTCSEKDLAGTHIVQQPCIVVEVISKSSGRRDRVFKLNQHKSISTLYHYLIIHQAEYKVECYSRNEGSDLWSYRLYENLEEVISFDVFNFEIGLKAIYEHIRLAAQE</sequence>
<name>C6VRZ0_DYAFD</name>
<gene>
    <name evidence="2" type="ordered locus">Dfer_3299</name>
</gene>
<organism evidence="2 3">
    <name type="scientific">Dyadobacter fermentans (strain ATCC 700827 / DSM 18053 / CIP 107007 / KCTC 52180 / NS114)</name>
    <dbReference type="NCBI Taxonomy" id="471854"/>
    <lineage>
        <taxon>Bacteria</taxon>
        <taxon>Pseudomonadati</taxon>
        <taxon>Bacteroidota</taxon>
        <taxon>Cytophagia</taxon>
        <taxon>Cytophagales</taxon>
        <taxon>Spirosomataceae</taxon>
        <taxon>Dyadobacter</taxon>
    </lineage>
</organism>
<dbReference type="SUPFAM" id="SSF52980">
    <property type="entry name" value="Restriction endonuclease-like"/>
    <property type="match status" value="1"/>
</dbReference>
<dbReference type="OrthoDB" id="668969at2"/>
<accession>C6VRZ0</accession>
<keyword evidence="3" id="KW-1185">Reference proteome</keyword>
<protein>
    <recommendedName>
        <fullName evidence="1">Putative restriction endonuclease domain-containing protein</fullName>
    </recommendedName>
</protein>
<dbReference type="eggNOG" id="COG4636">
    <property type="taxonomic scope" value="Bacteria"/>
</dbReference>
<dbReference type="InterPro" id="IPR008538">
    <property type="entry name" value="Uma2"/>
</dbReference>
<dbReference type="InterPro" id="IPR012296">
    <property type="entry name" value="Nuclease_put_TT1808"/>
</dbReference>
<dbReference type="PANTHER" id="PTHR36558">
    <property type="entry name" value="GLR1098 PROTEIN"/>
    <property type="match status" value="1"/>
</dbReference>
<dbReference type="Pfam" id="PF05685">
    <property type="entry name" value="Uma2"/>
    <property type="match status" value="1"/>
</dbReference>
<dbReference type="CDD" id="cd06260">
    <property type="entry name" value="DUF820-like"/>
    <property type="match status" value="1"/>
</dbReference>
<proteinExistence type="predicted"/>
<evidence type="ECO:0000313" key="2">
    <source>
        <dbReference type="EMBL" id="ACT94511.1"/>
    </source>
</evidence>
<feature type="domain" description="Putative restriction endonuclease" evidence="1">
    <location>
        <begin position="13"/>
        <end position="175"/>
    </location>
</feature>
<dbReference type="AlphaFoldDB" id="C6VRZ0"/>
<evidence type="ECO:0000259" key="1">
    <source>
        <dbReference type="Pfam" id="PF05685"/>
    </source>
</evidence>
<evidence type="ECO:0000313" key="3">
    <source>
        <dbReference type="Proteomes" id="UP000002011"/>
    </source>
</evidence>
<dbReference type="PANTHER" id="PTHR36558:SF1">
    <property type="entry name" value="RESTRICTION ENDONUCLEASE DOMAIN-CONTAINING PROTEIN-RELATED"/>
    <property type="match status" value="1"/>
</dbReference>
<dbReference type="STRING" id="471854.Dfer_3299"/>
<dbReference type="Gene3D" id="3.90.1570.10">
    <property type="entry name" value="tt1808, chain A"/>
    <property type="match status" value="1"/>
</dbReference>
<dbReference type="KEGG" id="dfe:Dfer_3299"/>
<dbReference type="InterPro" id="IPR011335">
    <property type="entry name" value="Restrct_endonuc-II-like"/>
</dbReference>
<dbReference type="EMBL" id="CP001619">
    <property type="protein sequence ID" value="ACT94511.1"/>
    <property type="molecule type" value="Genomic_DNA"/>
</dbReference>
<dbReference type="Proteomes" id="UP000002011">
    <property type="component" value="Chromosome"/>
</dbReference>